<dbReference type="Gene3D" id="3.40.640.10">
    <property type="entry name" value="Type I PLP-dependent aspartate aminotransferase-like (Major domain)"/>
    <property type="match status" value="1"/>
</dbReference>
<comment type="caution">
    <text evidence="7">The sequence shown here is derived from an EMBL/GenBank/DDBJ whole genome shotgun (WGS) entry which is preliminary data.</text>
</comment>
<comment type="similarity">
    <text evidence="1">In the C-terminal section; belongs to the class-I pyridoxal-phosphate-dependent aminotransferase family.</text>
</comment>
<dbReference type="InterPro" id="IPR036390">
    <property type="entry name" value="WH_DNA-bd_sf"/>
</dbReference>
<reference evidence="7 8" key="1">
    <citation type="submission" date="2019-03" db="EMBL/GenBank/DDBJ databases">
        <title>Draft genome sequences of novel Actinobacteria.</title>
        <authorList>
            <person name="Sahin N."/>
            <person name="Ay H."/>
            <person name="Saygin H."/>
        </authorList>
    </citation>
    <scope>NUCLEOTIDE SEQUENCE [LARGE SCALE GENOMIC DNA]</scope>
    <source>
        <strain evidence="7 8">H3C3</strain>
    </source>
</reference>
<dbReference type="InterPro" id="IPR015424">
    <property type="entry name" value="PyrdxlP-dep_Trfase"/>
</dbReference>
<organism evidence="7 8">
    <name type="scientific">Actinomadura rubrisoli</name>
    <dbReference type="NCBI Taxonomy" id="2530368"/>
    <lineage>
        <taxon>Bacteria</taxon>
        <taxon>Bacillati</taxon>
        <taxon>Actinomycetota</taxon>
        <taxon>Actinomycetes</taxon>
        <taxon>Streptosporangiales</taxon>
        <taxon>Thermomonosporaceae</taxon>
        <taxon>Actinomadura</taxon>
    </lineage>
</organism>
<dbReference type="SUPFAM" id="SSF53383">
    <property type="entry name" value="PLP-dependent transferases"/>
    <property type="match status" value="1"/>
</dbReference>
<dbReference type="CDD" id="cd07377">
    <property type="entry name" value="WHTH_GntR"/>
    <property type="match status" value="1"/>
</dbReference>
<dbReference type="EMBL" id="SMKU01000008">
    <property type="protein sequence ID" value="TDD96085.1"/>
    <property type="molecule type" value="Genomic_DNA"/>
</dbReference>
<keyword evidence="7" id="KW-0032">Aminotransferase</keyword>
<dbReference type="GO" id="GO:0003677">
    <property type="term" value="F:DNA binding"/>
    <property type="evidence" value="ECO:0007669"/>
    <property type="project" value="UniProtKB-KW"/>
</dbReference>
<sequence>MIPVAQRQAYPWNRHNAPFPQAFPQVRGVQGTETDSRSCLYLVQWVFCYYTKLDPGGPLIDAAWLAERIGDRSARGIAASMTHLIRGGEIPAGTRLPTVRGLAAELGVSPGTVADAWATLRRHRVVSAQRRRGTVVIGPPNVPHPARYERIGEFGNRLAVDLAIAAPDPALLPPLDAALAAGAHTPRLNDYTRETITPALREAVEPGWPFPAPGLLTVGGGYEGVQLVCRTVAVPGDRVAVEDPTGARVLDILEAQGAEVVPVACDGEGPVPAALAEALAARPAAFLYQPRAQTPRGHALTPARAAALAALLAPAGTLVIEDDGTGDVSSAPLVSIGAHLPDRTVLVRSYSKSHGPDLRIAVIGGAAEPVERVRVLRSFGTGWTSRILQDALAHLLTDPAAAETVARARRAYAERREALAAALAERGVPTGNRDGLMLWVPVADESEALVTLAAHGVAAAPGSRYQIRPSAPHVRVATSRLPEAPLPLGELAGLLALAARPR</sequence>
<evidence type="ECO:0000256" key="3">
    <source>
        <dbReference type="ARBA" id="ARBA00023015"/>
    </source>
</evidence>
<dbReference type="Gene3D" id="1.10.10.10">
    <property type="entry name" value="Winged helix-like DNA-binding domain superfamily/Winged helix DNA-binding domain"/>
    <property type="match status" value="1"/>
</dbReference>
<keyword evidence="8" id="KW-1185">Reference proteome</keyword>
<dbReference type="InterPro" id="IPR036388">
    <property type="entry name" value="WH-like_DNA-bd_sf"/>
</dbReference>
<dbReference type="Proteomes" id="UP000294513">
    <property type="component" value="Unassembled WGS sequence"/>
</dbReference>
<keyword evidence="3" id="KW-0805">Transcription regulation</keyword>
<dbReference type="AlphaFoldDB" id="A0A4R5C9V9"/>
<feature type="domain" description="HTH gntR-type" evidence="6">
    <location>
        <begin position="71"/>
        <end position="139"/>
    </location>
</feature>
<name>A0A4R5C9V9_9ACTN</name>
<accession>A0A4R5C9V9</accession>
<dbReference type="InterPro" id="IPR000524">
    <property type="entry name" value="Tscrpt_reg_HTH_GntR"/>
</dbReference>
<keyword evidence="5" id="KW-0804">Transcription</keyword>
<dbReference type="GO" id="GO:0030170">
    <property type="term" value="F:pyridoxal phosphate binding"/>
    <property type="evidence" value="ECO:0007669"/>
    <property type="project" value="InterPro"/>
</dbReference>
<dbReference type="InterPro" id="IPR004839">
    <property type="entry name" value="Aminotransferase_I/II_large"/>
</dbReference>
<dbReference type="SMART" id="SM00345">
    <property type="entry name" value="HTH_GNTR"/>
    <property type="match status" value="1"/>
</dbReference>
<evidence type="ECO:0000313" key="8">
    <source>
        <dbReference type="Proteomes" id="UP000294513"/>
    </source>
</evidence>
<dbReference type="SUPFAM" id="SSF46785">
    <property type="entry name" value="Winged helix' DNA-binding domain"/>
    <property type="match status" value="1"/>
</dbReference>
<dbReference type="GO" id="GO:0003700">
    <property type="term" value="F:DNA-binding transcription factor activity"/>
    <property type="evidence" value="ECO:0007669"/>
    <property type="project" value="InterPro"/>
</dbReference>
<dbReference type="PANTHER" id="PTHR46577:SF1">
    <property type="entry name" value="HTH-TYPE TRANSCRIPTIONAL REGULATORY PROTEIN GABR"/>
    <property type="match status" value="1"/>
</dbReference>
<keyword evidence="4" id="KW-0238">DNA-binding</keyword>
<evidence type="ECO:0000256" key="5">
    <source>
        <dbReference type="ARBA" id="ARBA00023163"/>
    </source>
</evidence>
<evidence type="ECO:0000313" key="7">
    <source>
        <dbReference type="EMBL" id="TDD96085.1"/>
    </source>
</evidence>
<dbReference type="OrthoDB" id="4336542at2"/>
<dbReference type="GO" id="GO:0008483">
    <property type="term" value="F:transaminase activity"/>
    <property type="evidence" value="ECO:0007669"/>
    <property type="project" value="UniProtKB-KW"/>
</dbReference>
<evidence type="ECO:0000256" key="2">
    <source>
        <dbReference type="ARBA" id="ARBA00022898"/>
    </source>
</evidence>
<keyword evidence="2" id="KW-0663">Pyridoxal phosphate</keyword>
<protein>
    <submittedName>
        <fullName evidence="7">Aminotransferase class I/II-fold pyridoxal phosphate-dependent enzyme</fullName>
    </submittedName>
</protein>
<dbReference type="Pfam" id="PF00155">
    <property type="entry name" value="Aminotran_1_2"/>
    <property type="match status" value="1"/>
</dbReference>
<proteinExistence type="inferred from homology"/>
<evidence type="ECO:0000256" key="4">
    <source>
        <dbReference type="ARBA" id="ARBA00023125"/>
    </source>
</evidence>
<dbReference type="InterPro" id="IPR015421">
    <property type="entry name" value="PyrdxlP-dep_Trfase_major"/>
</dbReference>
<gene>
    <name evidence="7" type="ORF">E1298_03845</name>
</gene>
<keyword evidence="7" id="KW-0808">Transferase</keyword>
<evidence type="ECO:0000256" key="1">
    <source>
        <dbReference type="ARBA" id="ARBA00005384"/>
    </source>
</evidence>
<dbReference type="PANTHER" id="PTHR46577">
    <property type="entry name" value="HTH-TYPE TRANSCRIPTIONAL REGULATORY PROTEIN GABR"/>
    <property type="match status" value="1"/>
</dbReference>
<evidence type="ECO:0000259" key="6">
    <source>
        <dbReference type="PROSITE" id="PS50949"/>
    </source>
</evidence>
<dbReference type="Pfam" id="PF00392">
    <property type="entry name" value="GntR"/>
    <property type="match status" value="1"/>
</dbReference>
<dbReference type="PROSITE" id="PS50949">
    <property type="entry name" value="HTH_GNTR"/>
    <property type="match status" value="1"/>
</dbReference>
<dbReference type="InterPro" id="IPR051446">
    <property type="entry name" value="HTH_trans_reg/aminotransferase"/>
</dbReference>